<name>A0ABT2FRD5_9GAMM</name>
<comment type="caution">
    <text evidence="2">The sequence shown here is derived from an EMBL/GenBank/DDBJ whole genome shotgun (WGS) entry which is preliminary data.</text>
</comment>
<evidence type="ECO:0000313" key="2">
    <source>
        <dbReference type="EMBL" id="MCS4558892.1"/>
    </source>
</evidence>
<dbReference type="InterPro" id="IPR036397">
    <property type="entry name" value="RNaseH_sf"/>
</dbReference>
<organism evidence="2 3">
    <name type="scientific">Shewanella electrica</name>
    <dbReference type="NCBI Taxonomy" id="515560"/>
    <lineage>
        <taxon>Bacteria</taxon>
        <taxon>Pseudomonadati</taxon>
        <taxon>Pseudomonadota</taxon>
        <taxon>Gammaproteobacteria</taxon>
        <taxon>Alteromonadales</taxon>
        <taxon>Shewanellaceae</taxon>
        <taxon>Shewanella</taxon>
    </lineage>
</organism>
<dbReference type="InterPro" id="IPR012337">
    <property type="entry name" value="RNaseH-like_sf"/>
</dbReference>
<accession>A0ABT2FRD5</accession>
<gene>
    <name evidence="2" type="ORF">L9G74_20965</name>
</gene>
<protein>
    <submittedName>
        <fullName evidence="2">Transposase family protein</fullName>
    </submittedName>
</protein>
<feature type="non-terminal residue" evidence="2">
    <location>
        <position position="81"/>
    </location>
</feature>
<dbReference type="EMBL" id="JAKOGG010000372">
    <property type="protein sequence ID" value="MCS4558892.1"/>
    <property type="molecule type" value="Genomic_DNA"/>
</dbReference>
<reference evidence="2 3" key="1">
    <citation type="submission" date="2022-02" db="EMBL/GenBank/DDBJ databases">
        <authorList>
            <person name="Zhuang L."/>
        </authorList>
    </citation>
    <scope>NUCLEOTIDE SEQUENCE [LARGE SCALE GENOMIC DNA]</scope>
    <source>
        <strain evidence="2 3">C32</strain>
    </source>
</reference>
<dbReference type="PROSITE" id="PS50994">
    <property type="entry name" value="INTEGRASE"/>
    <property type="match status" value="1"/>
</dbReference>
<evidence type="ECO:0000313" key="3">
    <source>
        <dbReference type="Proteomes" id="UP001201549"/>
    </source>
</evidence>
<dbReference type="SUPFAM" id="SSF53098">
    <property type="entry name" value="Ribonuclease H-like"/>
    <property type="match status" value="1"/>
</dbReference>
<sequence>MDFVTGFPKSQKGNDAILVVIDWLFKVAHFLAVKETITASQLATLYMSRIVSLHGIPLVISSDRGSLFTSRFWASFQEAMG</sequence>
<feature type="domain" description="Integrase catalytic" evidence="1">
    <location>
        <begin position="1"/>
        <end position="81"/>
    </location>
</feature>
<dbReference type="Gene3D" id="3.30.420.10">
    <property type="entry name" value="Ribonuclease H-like superfamily/Ribonuclease H"/>
    <property type="match status" value="1"/>
</dbReference>
<dbReference type="PANTHER" id="PTHR35046">
    <property type="entry name" value="ZINC KNUCKLE (CCHC-TYPE) FAMILY PROTEIN"/>
    <property type="match status" value="1"/>
</dbReference>
<evidence type="ECO:0000259" key="1">
    <source>
        <dbReference type="PROSITE" id="PS50994"/>
    </source>
</evidence>
<keyword evidence="3" id="KW-1185">Reference proteome</keyword>
<proteinExistence type="predicted"/>
<dbReference type="PANTHER" id="PTHR35046:SF26">
    <property type="entry name" value="RNA-DIRECTED DNA POLYMERASE"/>
    <property type="match status" value="1"/>
</dbReference>
<dbReference type="InterPro" id="IPR001584">
    <property type="entry name" value="Integrase_cat-core"/>
</dbReference>
<reference evidence="3" key="2">
    <citation type="submission" date="2023-07" db="EMBL/GenBank/DDBJ databases">
        <title>Shewanella mangrovi sp. nov., an acetaldehyde- degrading bacterium isolated from mangrove sediment.</title>
        <authorList>
            <person name="Liu Y."/>
        </authorList>
    </citation>
    <scope>NUCLEOTIDE SEQUENCE [LARGE SCALE GENOMIC DNA]</scope>
    <source>
        <strain evidence="3">C32</strain>
    </source>
</reference>
<dbReference type="Proteomes" id="UP001201549">
    <property type="component" value="Unassembled WGS sequence"/>
</dbReference>